<sequence>MGIGEIEAAGELMTTRIETAGELLAPRIETASELLKGAQIGMGEVEVIVAVIHRFSWYDASCLPPWLHRHHWAPARAPREGGHGTKGEATTSTMRQCRSPPRRAHSSCQRVAEERVAKVGSTDLVWSRVTPSWLRISDVSSDGRMTCQSTVNGLRCFAWQ</sequence>
<organism evidence="2">
    <name type="scientific">Oryza meridionalis</name>
    <dbReference type="NCBI Taxonomy" id="40149"/>
    <lineage>
        <taxon>Eukaryota</taxon>
        <taxon>Viridiplantae</taxon>
        <taxon>Streptophyta</taxon>
        <taxon>Embryophyta</taxon>
        <taxon>Tracheophyta</taxon>
        <taxon>Spermatophyta</taxon>
        <taxon>Magnoliopsida</taxon>
        <taxon>Liliopsida</taxon>
        <taxon>Poales</taxon>
        <taxon>Poaceae</taxon>
        <taxon>BOP clade</taxon>
        <taxon>Oryzoideae</taxon>
        <taxon>Oryzeae</taxon>
        <taxon>Oryzinae</taxon>
        <taxon>Oryza</taxon>
    </lineage>
</organism>
<evidence type="ECO:0000256" key="1">
    <source>
        <dbReference type="SAM" id="MobiDB-lite"/>
    </source>
</evidence>
<feature type="region of interest" description="Disordered" evidence="1">
    <location>
        <begin position="76"/>
        <end position="110"/>
    </location>
</feature>
<evidence type="ECO:0000313" key="2">
    <source>
        <dbReference type="EnsemblPlants" id="OMERI10G03760.1"/>
    </source>
</evidence>
<accession>A0A0E0EWG5</accession>
<dbReference type="Gramene" id="OMERI10G03760.1">
    <property type="protein sequence ID" value="OMERI10G03760.1"/>
    <property type="gene ID" value="OMERI10G03760"/>
</dbReference>
<dbReference type="Proteomes" id="UP000008021">
    <property type="component" value="Chromosome 10"/>
</dbReference>
<feature type="compositionally biased region" description="Basic and acidic residues" evidence="1">
    <location>
        <begin position="77"/>
        <end position="86"/>
    </location>
</feature>
<keyword evidence="3" id="KW-1185">Reference proteome</keyword>
<reference evidence="2" key="1">
    <citation type="submission" date="2015-04" db="UniProtKB">
        <authorList>
            <consortium name="EnsemblPlants"/>
        </authorList>
    </citation>
    <scope>IDENTIFICATION</scope>
</reference>
<reference evidence="2" key="2">
    <citation type="submission" date="2018-05" db="EMBL/GenBank/DDBJ databases">
        <title>OmerRS3 (Oryza meridionalis Reference Sequence Version 3).</title>
        <authorList>
            <person name="Zhang J."/>
            <person name="Kudrna D."/>
            <person name="Lee S."/>
            <person name="Talag J."/>
            <person name="Welchert J."/>
            <person name="Wing R.A."/>
        </authorList>
    </citation>
    <scope>NUCLEOTIDE SEQUENCE [LARGE SCALE GENOMIC DNA]</scope>
    <source>
        <strain evidence="2">cv. OR44</strain>
    </source>
</reference>
<dbReference type="HOGENOM" id="CLU_1654940_0_0_1"/>
<protein>
    <submittedName>
        <fullName evidence="2">Uncharacterized protein</fullName>
    </submittedName>
</protein>
<name>A0A0E0EWG5_9ORYZ</name>
<dbReference type="EnsemblPlants" id="OMERI10G03760.1">
    <property type="protein sequence ID" value="OMERI10G03760.1"/>
    <property type="gene ID" value="OMERI10G03760"/>
</dbReference>
<proteinExistence type="predicted"/>
<dbReference type="AlphaFoldDB" id="A0A0E0EWG5"/>
<evidence type="ECO:0000313" key="3">
    <source>
        <dbReference type="Proteomes" id="UP000008021"/>
    </source>
</evidence>